<accession>A0A0P1KY93</accession>
<dbReference type="GO" id="GO:0034080">
    <property type="term" value="P:CENP-A containing chromatin assembly"/>
    <property type="evidence" value="ECO:0007669"/>
    <property type="project" value="InterPro"/>
</dbReference>
<dbReference type="GO" id="GO:0007059">
    <property type="term" value="P:chromosome segregation"/>
    <property type="evidence" value="ECO:0007669"/>
    <property type="project" value="InterPro"/>
</dbReference>
<evidence type="ECO:0000313" key="1">
    <source>
        <dbReference type="EMBL" id="CUS24414.1"/>
    </source>
</evidence>
<name>A0A0P1KY93_9SACH</name>
<dbReference type="AlphaFoldDB" id="A0A0P1KY93"/>
<dbReference type="Proteomes" id="UP000236544">
    <property type="component" value="Unassembled WGS sequence"/>
</dbReference>
<protein>
    <submittedName>
        <fullName evidence="1">LAQU0S16e01178g1_1</fullName>
    </submittedName>
</protein>
<sequence length="402" mass="45250">MDLSKEFIPSLDRTVVLKKFSKLSTTAVRNIISKWWEKIDTNERRSSAKGMGRMLRKIEGRGNNRQRLIASILDRFWPQGLSLLQISDLDFCNLFEQPNSYKWTLMTAENKEMNTAAPQAIPEQLICALKKDLQPLFIIHTCIRQHPELPLLVLRVQLFDQKRCGLANTQNSASACDSADKLVSRAPTYVVLPSNIPAVIFSFGTDLYTKLIMNSICRSVHLKNKVKLARVDKFPVRNLNTVAFLSGLTRYSNALGTWRGYADSKIDSSPLSNPDNHEVVRGRELLERSLQSSVGKAMMRFKGRINSTELSGTSMDRSMYNSVLPVPRVDFIIQSGKSPENQATLKLSLWGTDVFGGLHELCDKNYMDVERVPGWLTGENGPRSGKIISGEFHGEDAPHHVL</sequence>
<gene>
    <name evidence="1" type="ORF">LAQU0_S16e01178g</name>
</gene>
<evidence type="ECO:0000313" key="2">
    <source>
        <dbReference type="Proteomes" id="UP000236544"/>
    </source>
</evidence>
<reference evidence="2" key="1">
    <citation type="submission" date="2015-10" db="EMBL/GenBank/DDBJ databases">
        <authorList>
            <person name="Devillers H."/>
        </authorList>
    </citation>
    <scope>NUCLEOTIDE SEQUENCE [LARGE SCALE GENOMIC DNA]</scope>
</reference>
<dbReference type="InterPro" id="IPR007902">
    <property type="entry name" value="Chl4/mis15/CENP-N"/>
</dbReference>
<dbReference type="Pfam" id="PF05238">
    <property type="entry name" value="CENP-N"/>
    <property type="match status" value="1"/>
</dbReference>
<proteinExistence type="predicted"/>
<dbReference type="Gene3D" id="3.10.20.720">
    <property type="match status" value="1"/>
</dbReference>
<organism evidence="1 2">
    <name type="scientific">Lachancea quebecensis</name>
    <dbReference type="NCBI Taxonomy" id="1654605"/>
    <lineage>
        <taxon>Eukaryota</taxon>
        <taxon>Fungi</taxon>
        <taxon>Dikarya</taxon>
        <taxon>Ascomycota</taxon>
        <taxon>Saccharomycotina</taxon>
        <taxon>Saccharomycetes</taxon>
        <taxon>Saccharomycetales</taxon>
        <taxon>Saccharomycetaceae</taxon>
        <taxon>Lachancea</taxon>
    </lineage>
</organism>
<keyword evidence="2" id="KW-1185">Reference proteome</keyword>
<dbReference type="EMBL" id="LN890574">
    <property type="protein sequence ID" value="CUS24414.1"/>
    <property type="molecule type" value="Genomic_DNA"/>
</dbReference>
<dbReference type="OrthoDB" id="6585699at2759"/>